<dbReference type="SUPFAM" id="SSF47459">
    <property type="entry name" value="HLH, helix-loop-helix DNA-binding domain"/>
    <property type="match status" value="1"/>
</dbReference>
<dbReference type="PROSITE" id="PS50888">
    <property type="entry name" value="BHLH"/>
    <property type="match status" value="1"/>
</dbReference>
<accession>A0AAD8HDH4</accession>
<feature type="region of interest" description="Disordered" evidence="5">
    <location>
        <begin position="1"/>
        <end position="48"/>
    </location>
</feature>
<keyword evidence="3" id="KW-0804">Transcription</keyword>
<dbReference type="InterPro" id="IPR036638">
    <property type="entry name" value="HLH_DNA-bd_sf"/>
</dbReference>
<keyword evidence="8" id="KW-1185">Reference proteome</keyword>
<dbReference type="SMART" id="SM00353">
    <property type="entry name" value="HLH"/>
    <property type="match status" value="1"/>
</dbReference>
<dbReference type="GO" id="GO:0003700">
    <property type="term" value="F:DNA-binding transcription factor activity"/>
    <property type="evidence" value="ECO:0007669"/>
    <property type="project" value="InterPro"/>
</dbReference>
<sequence length="319" mass="35500">MVRTINGEEGDDEDFDSRLTDEAKNGDRKPNASRSKHSETEQRRRSKINERFQTLRELLPENDQKRDRATFLLEVIHYIRFLQDRVRMFEATYQGWSPESTKLTPWRSNCGAAENFVDQSHLIRSGPGNIVDPPATLTNTHNSIDSDFGCEATYRATDHGATSRAVSLGMSVAANLFEGGTNEPPPVSFSNTELLASQSHSRVWHDRPCTVECATTSYTPDELEELNTEHIAIPDSCSQGLLNTLTRALETSGVDLSQTSISVELDIAKHSDSGMTSMAFCPKDSRNLPPNNEALLHYGIGSSSNDSIQAHKRLRTEQS</sequence>
<reference evidence="7" key="2">
    <citation type="submission" date="2023-05" db="EMBL/GenBank/DDBJ databases">
        <authorList>
            <person name="Schelkunov M.I."/>
        </authorList>
    </citation>
    <scope>NUCLEOTIDE SEQUENCE</scope>
    <source>
        <strain evidence="7">Hsosn_3</strain>
        <tissue evidence="7">Leaf</tissue>
    </source>
</reference>
<keyword evidence="4" id="KW-0539">Nucleus</keyword>
<dbReference type="Gene3D" id="4.10.280.10">
    <property type="entry name" value="Helix-loop-helix DNA-binding domain"/>
    <property type="match status" value="1"/>
</dbReference>
<dbReference type="Pfam" id="PF00010">
    <property type="entry name" value="HLH"/>
    <property type="match status" value="1"/>
</dbReference>
<keyword evidence="2" id="KW-0805">Transcription regulation</keyword>
<dbReference type="PANTHER" id="PTHR46412:SF9">
    <property type="entry name" value="TRANSCRIPTION FACTOR BIM3"/>
    <property type="match status" value="1"/>
</dbReference>
<proteinExistence type="predicted"/>
<dbReference type="Proteomes" id="UP001237642">
    <property type="component" value="Unassembled WGS sequence"/>
</dbReference>
<gene>
    <name evidence="7" type="ORF">POM88_039653</name>
</gene>
<dbReference type="PANTHER" id="PTHR46412">
    <property type="entry name" value="BES1-INTERACTING MYC-LIKE PROTEIN"/>
    <property type="match status" value="1"/>
</dbReference>
<organism evidence="7 8">
    <name type="scientific">Heracleum sosnowskyi</name>
    <dbReference type="NCBI Taxonomy" id="360622"/>
    <lineage>
        <taxon>Eukaryota</taxon>
        <taxon>Viridiplantae</taxon>
        <taxon>Streptophyta</taxon>
        <taxon>Embryophyta</taxon>
        <taxon>Tracheophyta</taxon>
        <taxon>Spermatophyta</taxon>
        <taxon>Magnoliopsida</taxon>
        <taxon>eudicotyledons</taxon>
        <taxon>Gunneridae</taxon>
        <taxon>Pentapetalae</taxon>
        <taxon>asterids</taxon>
        <taxon>campanulids</taxon>
        <taxon>Apiales</taxon>
        <taxon>Apiaceae</taxon>
        <taxon>Apioideae</taxon>
        <taxon>apioid superclade</taxon>
        <taxon>Tordylieae</taxon>
        <taxon>Tordyliinae</taxon>
        <taxon>Heracleum</taxon>
    </lineage>
</organism>
<protein>
    <submittedName>
        <fullName evidence="7">Transcription factor like</fullName>
    </submittedName>
</protein>
<evidence type="ECO:0000313" key="8">
    <source>
        <dbReference type="Proteomes" id="UP001237642"/>
    </source>
</evidence>
<dbReference type="InterPro" id="IPR044295">
    <property type="entry name" value="BIM1/2/3"/>
</dbReference>
<dbReference type="EMBL" id="JAUIZM010000009">
    <property type="protein sequence ID" value="KAK1364092.1"/>
    <property type="molecule type" value="Genomic_DNA"/>
</dbReference>
<evidence type="ECO:0000313" key="7">
    <source>
        <dbReference type="EMBL" id="KAK1364092.1"/>
    </source>
</evidence>
<dbReference type="InterPro" id="IPR011598">
    <property type="entry name" value="bHLH_dom"/>
</dbReference>
<feature type="compositionally biased region" description="Basic and acidic residues" evidence="5">
    <location>
        <begin position="16"/>
        <end position="48"/>
    </location>
</feature>
<evidence type="ECO:0000256" key="5">
    <source>
        <dbReference type="SAM" id="MobiDB-lite"/>
    </source>
</evidence>
<dbReference type="GO" id="GO:0046983">
    <property type="term" value="F:protein dimerization activity"/>
    <property type="evidence" value="ECO:0007669"/>
    <property type="project" value="InterPro"/>
</dbReference>
<dbReference type="AlphaFoldDB" id="A0AAD8HDH4"/>
<evidence type="ECO:0000259" key="6">
    <source>
        <dbReference type="PROSITE" id="PS50888"/>
    </source>
</evidence>
<evidence type="ECO:0000256" key="2">
    <source>
        <dbReference type="ARBA" id="ARBA00023015"/>
    </source>
</evidence>
<reference evidence="7" key="1">
    <citation type="submission" date="2023-02" db="EMBL/GenBank/DDBJ databases">
        <title>Genome of toxic invasive species Heracleum sosnowskyi carries increased number of genes despite the absence of recent whole-genome duplications.</title>
        <authorList>
            <person name="Schelkunov M."/>
            <person name="Shtratnikova V."/>
            <person name="Makarenko M."/>
            <person name="Klepikova A."/>
            <person name="Omelchenko D."/>
            <person name="Novikova G."/>
            <person name="Obukhova E."/>
            <person name="Bogdanov V."/>
            <person name="Penin A."/>
            <person name="Logacheva M."/>
        </authorList>
    </citation>
    <scope>NUCLEOTIDE SEQUENCE</scope>
    <source>
        <strain evidence="7">Hsosn_3</strain>
        <tissue evidence="7">Leaf</tissue>
    </source>
</reference>
<comment type="caution">
    <text evidence="7">The sequence shown here is derived from an EMBL/GenBank/DDBJ whole genome shotgun (WGS) entry which is preliminary data.</text>
</comment>
<feature type="domain" description="BHLH" evidence="6">
    <location>
        <begin position="32"/>
        <end position="82"/>
    </location>
</feature>
<name>A0AAD8HDH4_9APIA</name>
<dbReference type="GO" id="GO:0006351">
    <property type="term" value="P:DNA-templated transcription"/>
    <property type="evidence" value="ECO:0007669"/>
    <property type="project" value="InterPro"/>
</dbReference>
<evidence type="ECO:0000256" key="4">
    <source>
        <dbReference type="ARBA" id="ARBA00023242"/>
    </source>
</evidence>
<evidence type="ECO:0000256" key="1">
    <source>
        <dbReference type="ARBA" id="ARBA00004123"/>
    </source>
</evidence>
<comment type="subcellular location">
    <subcellularLocation>
        <location evidence="1">Nucleus</location>
    </subcellularLocation>
</comment>
<dbReference type="CDD" id="cd11453">
    <property type="entry name" value="bHLH_AtBIM_like"/>
    <property type="match status" value="1"/>
</dbReference>
<evidence type="ECO:0000256" key="3">
    <source>
        <dbReference type="ARBA" id="ARBA00023163"/>
    </source>
</evidence>
<dbReference type="GO" id="GO:0005634">
    <property type="term" value="C:nucleus"/>
    <property type="evidence" value="ECO:0007669"/>
    <property type="project" value="UniProtKB-SubCell"/>
</dbReference>